<evidence type="ECO:0000313" key="1">
    <source>
        <dbReference type="EMBL" id="QDQ15591.1"/>
    </source>
</evidence>
<gene>
    <name evidence="1" type="ORF">FH965_37755</name>
</gene>
<proteinExistence type="predicted"/>
<dbReference type="Proteomes" id="UP000316806">
    <property type="component" value="Chromosome"/>
</dbReference>
<accession>A0A516RIW1</accession>
<organism evidence="1 2">
    <name type="scientific">Streptomyces spectabilis</name>
    <dbReference type="NCBI Taxonomy" id="68270"/>
    <lineage>
        <taxon>Bacteria</taxon>
        <taxon>Bacillati</taxon>
        <taxon>Actinomycetota</taxon>
        <taxon>Actinomycetes</taxon>
        <taxon>Kitasatosporales</taxon>
        <taxon>Streptomycetaceae</taxon>
        <taxon>Streptomyces</taxon>
    </lineage>
</organism>
<name>A0A516RIW1_STRST</name>
<dbReference type="RefSeq" id="WP_144322793.1">
    <property type="nucleotide sequence ID" value="NZ_CP040916.1"/>
</dbReference>
<reference evidence="1 2" key="1">
    <citation type="journal article" date="2019" name="J. Ind. Microbiol. Biotechnol.">
        <title>The complete genomic sequence of Streptomyces spectabilis NRRL-2792 and identification of secondary metabolite biosynthetic gene clusters.</title>
        <authorList>
            <person name="Sinha A."/>
            <person name="Phillips-Salemka S."/>
            <person name="Niraula T.A."/>
            <person name="Short K.A."/>
            <person name="Niraula N.P."/>
        </authorList>
    </citation>
    <scope>NUCLEOTIDE SEQUENCE [LARGE SCALE GENOMIC DNA]</scope>
    <source>
        <strain evidence="1 2">NRRL 2792</strain>
    </source>
</reference>
<dbReference type="InterPro" id="IPR045732">
    <property type="entry name" value="DUF6086"/>
</dbReference>
<dbReference type="EMBL" id="CP040916">
    <property type="protein sequence ID" value="QDQ15591.1"/>
    <property type="molecule type" value="Genomic_DNA"/>
</dbReference>
<dbReference type="AlphaFoldDB" id="A0A516RIW1"/>
<sequence>MSQYFEMGDETLWNPSGGAARLFLRQVEVFEAELGVPSGVGPMENDESHIDPDVFGDFVNALVAHHRRTHHAVVLALTDGFLATVLALAERAGVAAEFGNEEWAARLGERVRELDRYMAR</sequence>
<evidence type="ECO:0000313" key="2">
    <source>
        <dbReference type="Proteomes" id="UP000316806"/>
    </source>
</evidence>
<dbReference type="Pfam" id="PF19564">
    <property type="entry name" value="DUF6086"/>
    <property type="match status" value="1"/>
</dbReference>
<protein>
    <submittedName>
        <fullName evidence="1">Uncharacterized protein</fullName>
    </submittedName>
</protein>